<feature type="domain" description="N-acetyltransferase" evidence="3">
    <location>
        <begin position="15"/>
        <end position="157"/>
    </location>
</feature>
<evidence type="ECO:0000256" key="1">
    <source>
        <dbReference type="ARBA" id="ARBA00022679"/>
    </source>
</evidence>
<keyword evidence="5" id="KW-0689">Ribosomal protein</keyword>
<reference evidence="5 7" key="1">
    <citation type="submission" date="2016-10" db="EMBL/GenBank/DDBJ databases">
        <authorList>
            <person name="Varghese N."/>
            <person name="Submissions S."/>
        </authorList>
    </citation>
    <scope>NUCLEOTIDE SEQUENCE [LARGE SCALE GENOMIC DNA]</scope>
    <source>
        <strain evidence="5 7">CGMCC 1.7071</strain>
    </source>
</reference>
<keyword evidence="2" id="KW-0012">Acyltransferase</keyword>
<organism evidence="4 6">
    <name type="scientific">Rhizobium tibeticum</name>
    <dbReference type="NCBI Taxonomy" id="501024"/>
    <lineage>
        <taxon>Bacteria</taxon>
        <taxon>Pseudomonadati</taxon>
        <taxon>Pseudomonadota</taxon>
        <taxon>Alphaproteobacteria</taxon>
        <taxon>Hyphomicrobiales</taxon>
        <taxon>Rhizobiaceae</taxon>
        <taxon>Rhizobium/Agrobacterium group</taxon>
        <taxon>Rhizobium</taxon>
    </lineage>
</organism>
<dbReference type="AlphaFoldDB" id="A0A1H8DSV0"/>
<dbReference type="GO" id="GO:0005840">
    <property type="term" value="C:ribosome"/>
    <property type="evidence" value="ECO:0007669"/>
    <property type="project" value="UniProtKB-KW"/>
</dbReference>
<gene>
    <name evidence="4" type="ORF">RTCCBAU85039_0978</name>
    <name evidence="5" type="ORF">SAMN05216228_1002157</name>
</gene>
<reference evidence="6" key="2">
    <citation type="submission" date="2016-10" db="EMBL/GenBank/DDBJ databases">
        <authorList>
            <person name="Wibberg D."/>
        </authorList>
    </citation>
    <scope>NUCLEOTIDE SEQUENCE [LARGE SCALE GENOMIC DNA]</scope>
</reference>
<evidence type="ECO:0000259" key="3">
    <source>
        <dbReference type="PROSITE" id="PS51186"/>
    </source>
</evidence>
<dbReference type="PROSITE" id="PS51186">
    <property type="entry name" value="GNAT"/>
    <property type="match status" value="1"/>
</dbReference>
<dbReference type="STRING" id="501024.RTCCBAU85039_0978"/>
<dbReference type="SUPFAM" id="SSF55729">
    <property type="entry name" value="Acyl-CoA N-acyltransferases (Nat)"/>
    <property type="match status" value="1"/>
</dbReference>
<evidence type="ECO:0000313" key="7">
    <source>
        <dbReference type="Proteomes" id="UP000198939"/>
    </source>
</evidence>
<keyword evidence="7" id="KW-1185">Reference proteome</keyword>
<dbReference type="Proteomes" id="UP000198939">
    <property type="component" value="Unassembled WGS sequence"/>
</dbReference>
<dbReference type="PANTHER" id="PTHR43877">
    <property type="entry name" value="AMINOALKYLPHOSPHONATE N-ACETYLTRANSFERASE-RELATED-RELATED"/>
    <property type="match status" value="1"/>
</dbReference>
<dbReference type="EMBL" id="FNXB01000004">
    <property type="protein sequence ID" value="SEH53207.1"/>
    <property type="molecule type" value="Genomic_DNA"/>
</dbReference>
<dbReference type="OrthoDB" id="9789605at2"/>
<name>A0A1H8DSV0_9HYPH</name>
<dbReference type="Proteomes" id="UP000183063">
    <property type="component" value="Unassembled WGS sequence"/>
</dbReference>
<protein>
    <submittedName>
        <fullName evidence="4">Putative acetyltransferase</fullName>
    </submittedName>
    <submittedName>
        <fullName evidence="5">Ribosomal protein S18 acetylase RimI</fullName>
    </submittedName>
</protein>
<evidence type="ECO:0000313" key="4">
    <source>
        <dbReference type="EMBL" id="SEH53207.1"/>
    </source>
</evidence>
<sequence>MTDFSVQTKPQSVEWTIRSPRQSDLERLADIYLAVRRETFVWVDPASFRHEDFKAHMQGEHLWLAEAPNGEAAGFMTLWAPDDFIHMLYVSKFWRGQGIGAALLAALPGWPHKKYRLKCLVKNDRANAFYRSKGFIVTGSGTSAEGDYEEMSFYPAV</sequence>
<dbReference type="InterPro" id="IPR016181">
    <property type="entry name" value="Acyl_CoA_acyltransferase"/>
</dbReference>
<evidence type="ECO:0000256" key="2">
    <source>
        <dbReference type="ARBA" id="ARBA00023315"/>
    </source>
</evidence>
<dbReference type="RefSeq" id="WP_072371455.1">
    <property type="nucleotide sequence ID" value="NZ_FNXB01000004.1"/>
</dbReference>
<dbReference type="InterPro" id="IPR000182">
    <property type="entry name" value="GNAT_dom"/>
</dbReference>
<evidence type="ECO:0000313" key="6">
    <source>
        <dbReference type="Proteomes" id="UP000183063"/>
    </source>
</evidence>
<dbReference type="InterPro" id="IPR050832">
    <property type="entry name" value="Bact_Acetyltransf"/>
</dbReference>
<accession>A0A1H8DSV0</accession>
<dbReference type="Gene3D" id="3.40.630.30">
    <property type="match status" value="1"/>
</dbReference>
<proteinExistence type="predicted"/>
<dbReference type="CDD" id="cd04301">
    <property type="entry name" value="NAT_SF"/>
    <property type="match status" value="1"/>
</dbReference>
<dbReference type="EMBL" id="FOCV01000002">
    <property type="protein sequence ID" value="SEN09628.1"/>
    <property type="molecule type" value="Genomic_DNA"/>
</dbReference>
<evidence type="ECO:0000313" key="5">
    <source>
        <dbReference type="EMBL" id="SEN09628.1"/>
    </source>
</evidence>
<keyword evidence="5" id="KW-0687">Ribonucleoprotein</keyword>
<dbReference type="PANTHER" id="PTHR43877:SF2">
    <property type="entry name" value="AMINOALKYLPHOSPHONATE N-ACETYLTRANSFERASE-RELATED"/>
    <property type="match status" value="1"/>
</dbReference>
<reference evidence="4" key="3">
    <citation type="submission" date="2016-10" db="EMBL/GenBank/DDBJ databases">
        <authorList>
            <person name="de Groot N.N."/>
        </authorList>
    </citation>
    <scope>NUCLEOTIDE SEQUENCE [LARGE SCALE GENOMIC DNA]</scope>
    <source>
        <strain evidence="4">CCBAU85039</strain>
    </source>
</reference>
<dbReference type="GO" id="GO:0016747">
    <property type="term" value="F:acyltransferase activity, transferring groups other than amino-acyl groups"/>
    <property type="evidence" value="ECO:0007669"/>
    <property type="project" value="InterPro"/>
</dbReference>
<dbReference type="Pfam" id="PF13508">
    <property type="entry name" value="Acetyltransf_7"/>
    <property type="match status" value="1"/>
</dbReference>
<keyword evidence="1 4" id="KW-0808">Transferase</keyword>